<dbReference type="GO" id="GO:0016020">
    <property type="term" value="C:membrane"/>
    <property type="evidence" value="ECO:0007669"/>
    <property type="project" value="UniProtKB-SubCell"/>
</dbReference>
<protein>
    <submittedName>
        <fullName evidence="6">Putative organic cation transporter protein-like</fullName>
    </submittedName>
</protein>
<sequence length="481" mass="53117">MSTFDDLLRRLGTGKWNLTISSPFVTSQCGTCVLTPEVGHTCRLPEKVADEETITNMTGSQCSYTVTTTDGSTDERPCTEWDFDNTTYTNTITSEFKLVCSRSFLRPTFKSITFFGALVAAPFSGWMSDRPFSLLTPHLFPPPRLFSLLTPAMETCEPRFRAATGILIFLPWTVALIFLGGFGYLLRDWRELMFTLSLPMFLFLPVLWFLDESPRWLIVRGRHQHALRVLQKAGRWNKVAMPAEEELYVIMENIQKEAQKTRRLSDALSSGPCSCLRGFVSEAVVLLRTRRIRTITLALYLDYLVLGTVYYGLSLGGDKFGVDPFAYMTLSGVMELPGSTLTIPMVQRMGRKPSSILCFLATAGALLALGVTTLGWLGMVFTMVGKMAITAAYQIIYLYASEVFPTEVRQRGMGTATMVAKVGSMAAPFLVDTLSSIGPWLPQVIFGGVSLIAAGVTLKLPETRGASLKDTVADLETSGNC</sequence>
<keyword evidence="7" id="KW-1185">Reference proteome</keyword>
<evidence type="ECO:0000313" key="6">
    <source>
        <dbReference type="EMBL" id="ROT65466.1"/>
    </source>
</evidence>
<evidence type="ECO:0000256" key="2">
    <source>
        <dbReference type="ARBA" id="ARBA00022692"/>
    </source>
</evidence>
<dbReference type="PANTHER" id="PTHR24064">
    <property type="entry name" value="SOLUTE CARRIER FAMILY 22 MEMBER"/>
    <property type="match status" value="1"/>
</dbReference>
<dbReference type="InterPro" id="IPR036259">
    <property type="entry name" value="MFS_trans_sf"/>
</dbReference>
<feature type="transmembrane region" description="Helical" evidence="5">
    <location>
        <begin position="356"/>
        <end position="377"/>
    </location>
</feature>
<name>A0A423SMM1_PENVA</name>
<evidence type="ECO:0000256" key="1">
    <source>
        <dbReference type="ARBA" id="ARBA00004141"/>
    </source>
</evidence>
<comment type="caution">
    <text evidence="6">The sequence shown here is derived from an EMBL/GenBank/DDBJ whole genome shotgun (WGS) entry which is preliminary data.</text>
</comment>
<dbReference type="Gene3D" id="1.20.1250.20">
    <property type="entry name" value="MFS general substrate transporter like domains"/>
    <property type="match status" value="1"/>
</dbReference>
<feature type="transmembrane region" description="Helical" evidence="5">
    <location>
        <begin position="192"/>
        <end position="210"/>
    </location>
</feature>
<dbReference type="Proteomes" id="UP000283509">
    <property type="component" value="Unassembled WGS sequence"/>
</dbReference>
<comment type="subcellular location">
    <subcellularLocation>
        <location evidence="1">Membrane</location>
        <topology evidence="1">Multi-pass membrane protein</topology>
    </subcellularLocation>
</comment>
<dbReference type="InterPro" id="IPR005828">
    <property type="entry name" value="MFS_sugar_transport-like"/>
</dbReference>
<feature type="transmembrane region" description="Helical" evidence="5">
    <location>
        <begin position="166"/>
        <end position="186"/>
    </location>
</feature>
<keyword evidence="4 5" id="KW-0472">Membrane</keyword>
<keyword evidence="2 5" id="KW-0812">Transmembrane</keyword>
<evidence type="ECO:0000256" key="4">
    <source>
        <dbReference type="ARBA" id="ARBA00023136"/>
    </source>
</evidence>
<gene>
    <name evidence="6" type="ORF">C7M84_016545</name>
</gene>
<dbReference type="AlphaFoldDB" id="A0A423SMM1"/>
<dbReference type="SUPFAM" id="SSF103473">
    <property type="entry name" value="MFS general substrate transporter"/>
    <property type="match status" value="1"/>
</dbReference>
<dbReference type="GO" id="GO:0022857">
    <property type="term" value="F:transmembrane transporter activity"/>
    <property type="evidence" value="ECO:0007669"/>
    <property type="project" value="InterPro"/>
</dbReference>
<dbReference type="OrthoDB" id="2261376at2759"/>
<reference evidence="6 7" key="1">
    <citation type="submission" date="2018-04" db="EMBL/GenBank/DDBJ databases">
        <authorList>
            <person name="Zhang X."/>
            <person name="Yuan J."/>
            <person name="Li F."/>
            <person name="Xiang J."/>
        </authorList>
    </citation>
    <scope>NUCLEOTIDE SEQUENCE [LARGE SCALE GENOMIC DNA]</scope>
    <source>
        <tissue evidence="6">Muscle</tissue>
    </source>
</reference>
<feature type="transmembrane region" description="Helical" evidence="5">
    <location>
        <begin position="325"/>
        <end position="344"/>
    </location>
</feature>
<organism evidence="6 7">
    <name type="scientific">Penaeus vannamei</name>
    <name type="common">Whiteleg shrimp</name>
    <name type="synonym">Litopenaeus vannamei</name>
    <dbReference type="NCBI Taxonomy" id="6689"/>
    <lineage>
        <taxon>Eukaryota</taxon>
        <taxon>Metazoa</taxon>
        <taxon>Ecdysozoa</taxon>
        <taxon>Arthropoda</taxon>
        <taxon>Crustacea</taxon>
        <taxon>Multicrustacea</taxon>
        <taxon>Malacostraca</taxon>
        <taxon>Eumalacostraca</taxon>
        <taxon>Eucarida</taxon>
        <taxon>Decapoda</taxon>
        <taxon>Dendrobranchiata</taxon>
        <taxon>Penaeoidea</taxon>
        <taxon>Penaeidae</taxon>
        <taxon>Penaeus</taxon>
    </lineage>
</organism>
<feature type="transmembrane region" description="Helical" evidence="5">
    <location>
        <begin position="383"/>
        <end position="400"/>
    </location>
</feature>
<proteinExistence type="predicted"/>
<evidence type="ECO:0000256" key="5">
    <source>
        <dbReference type="SAM" id="Phobius"/>
    </source>
</evidence>
<accession>A0A423SMM1</accession>
<reference evidence="6 7" key="2">
    <citation type="submission" date="2019-01" db="EMBL/GenBank/DDBJ databases">
        <title>The decoding of complex shrimp genome reveals the adaptation for benthos swimmer, frequently molting mechanism and breeding impact on genome.</title>
        <authorList>
            <person name="Sun Y."/>
            <person name="Gao Y."/>
            <person name="Yu Y."/>
        </authorList>
    </citation>
    <scope>NUCLEOTIDE SEQUENCE [LARGE SCALE GENOMIC DNA]</scope>
    <source>
        <tissue evidence="6">Muscle</tissue>
    </source>
</reference>
<evidence type="ECO:0000313" key="7">
    <source>
        <dbReference type="Proteomes" id="UP000283509"/>
    </source>
</evidence>
<evidence type="ECO:0000256" key="3">
    <source>
        <dbReference type="ARBA" id="ARBA00022989"/>
    </source>
</evidence>
<feature type="transmembrane region" description="Helical" evidence="5">
    <location>
        <begin position="295"/>
        <end position="313"/>
    </location>
</feature>
<dbReference type="Pfam" id="PF00083">
    <property type="entry name" value="Sugar_tr"/>
    <property type="match status" value="1"/>
</dbReference>
<dbReference type="EMBL" id="QCYY01003082">
    <property type="protein sequence ID" value="ROT65466.1"/>
    <property type="molecule type" value="Genomic_DNA"/>
</dbReference>
<keyword evidence="3 5" id="KW-1133">Transmembrane helix</keyword>